<proteinExistence type="predicted"/>
<protein>
    <submittedName>
        <fullName evidence="2">Caspase family protein</fullName>
    </submittedName>
</protein>
<dbReference type="InterPro" id="IPR029030">
    <property type="entry name" value="Caspase-like_dom_sf"/>
</dbReference>
<dbReference type="InterPro" id="IPR011600">
    <property type="entry name" value="Pept_C14_caspase"/>
</dbReference>
<gene>
    <name evidence="2" type="ORF">NWP19_12080</name>
</gene>
<evidence type="ECO:0000313" key="3">
    <source>
        <dbReference type="Proteomes" id="UP001159371"/>
    </source>
</evidence>
<reference evidence="2 3" key="1">
    <citation type="journal article" date="2023" name="J. Phycol.">
        <title>Chrysosporum ovalisporum is synonymous with the true-branching cyanobacterium Umezakia natans (Nostocales/Aphanizomenonaceae).</title>
        <authorList>
            <person name="McGregor G.B."/>
            <person name="Sendall B.C."/>
            <person name="Niiyama Y."/>
            <person name="Tuji A."/>
            <person name="Willis A."/>
        </authorList>
    </citation>
    <scope>NUCLEOTIDE SEQUENCE [LARGE SCALE GENOMIC DNA]</scope>
    <source>
        <strain evidence="2 3">FSS-43</strain>
    </source>
</reference>
<dbReference type="Proteomes" id="UP001159371">
    <property type="component" value="Unassembled WGS sequence"/>
</dbReference>
<feature type="domain" description="Peptidase C14 caspase" evidence="1">
    <location>
        <begin position="3"/>
        <end position="65"/>
    </location>
</feature>
<dbReference type="SUPFAM" id="SSF52129">
    <property type="entry name" value="Caspase-like"/>
    <property type="match status" value="1"/>
</dbReference>
<evidence type="ECO:0000259" key="1">
    <source>
        <dbReference type="Pfam" id="PF00656"/>
    </source>
</evidence>
<evidence type="ECO:0000313" key="2">
    <source>
        <dbReference type="EMBL" id="MDH6057498.1"/>
    </source>
</evidence>
<keyword evidence="3" id="KW-1185">Reference proteome</keyword>
<dbReference type="EMBL" id="JANQDO010000079">
    <property type="protein sequence ID" value="MDH6057498.1"/>
    <property type="molecule type" value="Genomic_DNA"/>
</dbReference>
<accession>A0ABT6K591</accession>
<sequence length="69" mass="7642">MAKITLLMGISEYDPGLAPLPKAVNDVEAMQRFLVNPEMGDFSEGDVTVLKNPQRQDMENAIYHLCATC</sequence>
<name>A0ABT6K591_9CYAN</name>
<dbReference type="Pfam" id="PF00656">
    <property type="entry name" value="Peptidase_C14"/>
    <property type="match status" value="1"/>
</dbReference>
<dbReference type="Gene3D" id="3.40.50.1460">
    <property type="match status" value="1"/>
</dbReference>
<dbReference type="RefSeq" id="WP_280657145.1">
    <property type="nucleotide sequence ID" value="NZ_JANQDO010000079.1"/>
</dbReference>
<comment type="caution">
    <text evidence="2">The sequence shown here is derived from an EMBL/GenBank/DDBJ whole genome shotgun (WGS) entry which is preliminary data.</text>
</comment>
<organism evidence="2 3">
    <name type="scientific">Umezakia ovalisporum FSS-43</name>
    <dbReference type="NCBI Taxonomy" id="2740520"/>
    <lineage>
        <taxon>Bacteria</taxon>
        <taxon>Bacillati</taxon>
        <taxon>Cyanobacteriota</taxon>
        <taxon>Cyanophyceae</taxon>
        <taxon>Nostocales</taxon>
        <taxon>Nodulariaceae</taxon>
        <taxon>Umezakia</taxon>
    </lineage>
</organism>